<dbReference type="PROSITE" id="PS01108">
    <property type="entry name" value="RIBOSOMAL_L24"/>
    <property type="match status" value="1"/>
</dbReference>
<dbReference type="CDD" id="cd06089">
    <property type="entry name" value="KOW_RPL26"/>
    <property type="match status" value="1"/>
</dbReference>
<keyword evidence="2 5" id="KW-0689">Ribosomal protein</keyword>
<dbReference type="InterPro" id="IPR003256">
    <property type="entry name" value="Ribosomal_uL24"/>
</dbReference>
<dbReference type="EMBL" id="MFIV01000013">
    <property type="protein sequence ID" value="OGF99740.1"/>
    <property type="molecule type" value="Genomic_DNA"/>
</dbReference>
<dbReference type="SUPFAM" id="SSF50104">
    <property type="entry name" value="Translation proteins SH3-like domain"/>
    <property type="match status" value="1"/>
</dbReference>
<dbReference type="PANTHER" id="PTHR12903">
    <property type="entry name" value="MITOCHONDRIAL RIBOSOMAL PROTEIN L24"/>
    <property type="match status" value="1"/>
</dbReference>
<dbReference type="InterPro" id="IPR041988">
    <property type="entry name" value="Ribosomal_uL24_KOW"/>
</dbReference>
<dbReference type="InterPro" id="IPR014722">
    <property type="entry name" value="Rib_uL2_dom2"/>
</dbReference>
<comment type="function">
    <text evidence="5">One of two assembly initiator proteins, it binds directly to the 5'-end of the 23S rRNA, where it nucleates assembly of the 50S subunit.</text>
</comment>
<comment type="similarity">
    <text evidence="1 5 6">Belongs to the universal ribosomal protein uL24 family.</text>
</comment>
<dbReference type="InterPro" id="IPR005825">
    <property type="entry name" value="Ribosomal_uL24_CS"/>
</dbReference>
<evidence type="ECO:0000256" key="5">
    <source>
        <dbReference type="HAMAP-Rule" id="MF_01326"/>
    </source>
</evidence>
<dbReference type="GO" id="GO:0019843">
    <property type="term" value="F:rRNA binding"/>
    <property type="evidence" value="ECO:0007669"/>
    <property type="project" value="UniProtKB-UniRule"/>
</dbReference>
<organism evidence="8 9">
    <name type="scientific">Candidatus Glassbacteria bacterium GWA2_58_10</name>
    <dbReference type="NCBI Taxonomy" id="1817865"/>
    <lineage>
        <taxon>Bacteria</taxon>
        <taxon>Candidatus Glassiibacteriota</taxon>
    </lineage>
</organism>
<evidence type="ECO:0000256" key="1">
    <source>
        <dbReference type="ARBA" id="ARBA00010618"/>
    </source>
</evidence>
<dbReference type="AlphaFoldDB" id="A0A1F5YHT0"/>
<dbReference type="GO" id="GO:0006412">
    <property type="term" value="P:translation"/>
    <property type="evidence" value="ECO:0007669"/>
    <property type="project" value="UniProtKB-UniRule"/>
</dbReference>
<protein>
    <recommendedName>
        <fullName evidence="4 5">Large ribosomal subunit protein uL24</fullName>
    </recommendedName>
</protein>
<dbReference type="Gene3D" id="2.30.30.30">
    <property type="match status" value="1"/>
</dbReference>
<sequence length="110" mass="12139">MRIVKGDKVIIISGNNRGKTGEVLKVIPGKNRVLVKGLNMVKRHTRPTQKNPQGGILEKEAPIHLSNVMLYDSKAGRGTRIRSRKLEDEKSSKVRISVQSGEVIEIKTGA</sequence>
<dbReference type="NCBIfam" id="TIGR01079">
    <property type="entry name" value="rplX_bact"/>
    <property type="match status" value="1"/>
</dbReference>
<comment type="function">
    <text evidence="5">One of the proteins that surrounds the polypeptide exit tunnel on the outside of the subunit.</text>
</comment>
<dbReference type="HAMAP" id="MF_01326_B">
    <property type="entry name" value="Ribosomal_uL24_B"/>
    <property type="match status" value="1"/>
</dbReference>
<dbReference type="SMART" id="SM00739">
    <property type="entry name" value="KOW"/>
    <property type="match status" value="1"/>
</dbReference>
<name>A0A1F5YHT0_9BACT</name>
<evidence type="ECO:0000256" key="2">
    <source>
        <dbReference type="ARBA" id="ARBA00022980"/>
    </source>
</evidence>
<accession>A0A1F5YHT0</accession>
<reference evidence="8 9" key="1">
    <citation type="journal article" date="2016" name="Nat. Commun.">
        <title>Thousands of microbial genomes shed light on interconnected biogeochemical processes in an aquifer system.</title>
        <authorList>
            <person name="Anantharaman K."/>
            <person name="Brown C.T."/>
            <person name="Hug L.A."/>
            <person name="Sharon I."/>
            <person name="Castelle C.J."/>
            <person name="Probst A.J."/>
            <person name="Thomas B.C."/>
            <person name="Singh A."/>
            <person name="Wilkins M.J."/>
            <person name="Karaoz U."/>
            <person name="Brodie E.L."/>
            <person name="Williams K.H."/>
            <person name="Hubbard S.S."/>
            <person name="Banfield J.F."/>
        </authorList>
    </citation>
    <scope>NUCLEOTIDE SEQUENCE [LARGE SCALE GENOMIC DNA]</scope>
</reference>
<dbReference type="InterPro" id="IPR005824">
    <property type="entry name" value="KOW"/>
</dbReference>
<evidence type="ECO:0000256" key="4">
    <source>
        <dbReference type="ARBA" id="ARBA00035206"/>
    </source>
</evidence>
<evidence type="ECO:0000256" key="6">
    <source>
        <dbReference type="RuleBase" id="RU003477"/>
    </source>
</evidence>
<keyword evidence="3 5" id="KW-0687">Ribonucleoprotein</keyword>
<feature type="domain" description="KOW" evidence="7">
    <location>
        <begin position="2"/>
        <end position="29"/>
    </location>
</feature>
<keyword evidence="5" id="KW-0694">RNA-binding</keyword>
<dbReference type="Pfam" id="PF00467">
    <property type="entry name" value="KOW"/>
    <property type="match status" value="1"/>
</dbReference>
<keyword evidence="5" id="KW-0699">rRNA-binding</keyword>
<evidence type="ECO:0000313" key="9">
    <source>
        <dbReference type="Proteomes" id="UP000176992"/>
    </source>
</evidence>
<dbReference type="Proteomes" id="UP000176992">
    <property type="component" value="Unassembled WGS sequence"/>
</dbReference>
<dbReference type="InterPro" id="IPR008991">
    <property type="entry name" value="Translation_prot_SH3-like_sf"/>
</dbReference>
<comment type="subunit">
    <text evidence="5">Part of the 50S ribosomal subunit.</text>
</comment>
<dbReference type="GO" id="GO:0003735">
    <property type="term" value="F:structural constituent of ribosome"/>
    <property type="evidence" value="ECO:0007669"/>
    <property type="project" value="InterPro"/>
</dbReference>
<proteinExistence type="inferred from homology"/>
<evidence type="ECO:0000313" key="8">
    <source>
        <dbReference type="EMBL" id="OGF99740.1"/>
    </source>
</evidence>
<dbReference type="GO" id="GO:0005840">
    <property type="term" value="C:ribosome"/>
    <property type="evidence" value="ECO:0007669"/>
    <property type="project" value="UniProtKB-KW"/>
</dbReference>
<comment type="caution">
    <text evidence="8">The sequence shown here is derived from an EMBL/GenBank/DDBJ whole genome shotgun (WGS) entry which is preliminary data.</text>
</comment>
<gene>
    <name evidence="5" type="primary">rplX</name>
    <name evidence="8" type="ORF">A2Z86_11070</name>
</gene>
<evidence type="ECO:0000256" key="3">
    <source>
        <dbReference type="ARBA" id="ARBA00023274"/>
    </source>
</evidence>
<evidence type="ECO:0000259" key="7">
    <source>
        <dbReference type="SMART" id="SM00739"/>
    </source>
</evidence>
<dbReference type="Pfam" id="PF17136">
    <property type="entry name" value="ribosomal_L24"/>
    <property type="match status" value="1"/>
</dbReference>
<dbReference type="InterPro" id="IPR057264">
    <property type="entry name" value="Ribosomal_uL24_C"/>
</dbReference>
<dbReference type="GO" id="GO:1990904">
    <property type="term" value="C:ribonucleoprotein complex"/>
    <property type="evidence" value="ECO:0007669"/>
    <property type="project" value="UniProtKB-KW"/>
</dbReference>